<dbReference type="EMBL" id="CM034387">
    <property type="protein sequence ID" value="KAJ0184320.1"/>
    <property type="molecule type" value="Genomic_DNA"/>
</dbReference>
<accession>A0ACC1DK89</accession>
<comment type="caution">
    <text evidence="1">The sequence shown here is derived from an EMBL/GenBank/DDBJ whole genome shotgun (WGS) entry which is preliminary data.</text>
</comment>
<dbReference type="Proteomes" id="UP000824533">
    <property type="component" value="Linkage Group LG01"/>
</dbReference>
<sequence>MYLLKLPTFLLLLFIKLSTVKSQENGIGKFEEVFAWKQLTYNFNGVLLQKDTDAEIDVTRQKRQSDYIFYNTQFKTEAIRNQRPVTSQTTIRPTDDESGRFFIRYNNVPMGVERVGSRVFVTVPRRRYGIPSTLNYIDLAAERNNRSPALKPYPSVQGAKTLTSVYRTRADSCGRLWMVDTGLLELPNNPQQLQPPAIVVFDLRTNEQILKYEFKAADIPADNTPTGLASITVDIIDNNCADTYAYIPDLTTFGIIVYSLRENDSWRLSHSYFHFNPTAGNLRISGQWFQWSDGIFSITLAGSSRCKIAYFHPLISTTEFSVSTCLLTNRTASEDPNYWENYNILGDRGENSQCTMHSYHEGSNVMFFADIGRDAVSCWNSGQSLRPSNVIVLARDSKRMSYPSDLHVTDDEVWFMANTLPRFGYSMLDTNEDNFFVYNQVENLNVADVESNTPSSDHLLLKKRFH</sequence>
<evidence type="ECO:0000313" key="1">
    <source>
        <dbReference type="EMBL" id="KAJ0184320.1"/>
    </source>
</evidence>
<name>A0ACC1DK89_9NEOP</name>
<protein>
    <submittedName>
        <fullName evidence="1">Uncharacterized protein</fullName>
    </submittedName>
</protein>
<evidence type="ECO:0000313" key="2">
    <source>
        <dbReference type="Proteomes" id="UP000824533"/>
    </source>
</evidence>
<organism evidence="1 2">
    <name type="scientific">Dendrolimus kikuchii</name>
    <dbReference type="NCBI Taxonomy" id="765133"/>
    <lineage>
        <taxon>Eukaryota</taxon>
        <taxon>Metazoa</taxon>
        <taxon>Ecdysozoa</taxon>
        <taxon>Arthropoda</taxon>
        <taxon>Hexapoda</taxon>
        <taxon>Insecta</taxon>
        <taxon>Pterygota</taxon>
        <taxon>Neoptera</taxon>
        <taxon>Endopterygota</taxon>
        <taxon>Lepidoptera</taxon>
        <taxon>Glossata</taxon>
        <taxon>Ditrysia</taxon>
        <taxon>Bombycoidea</taxon>
        <taxon>Lasiocampidae</taxon>
        <taxon>Dendrolimus</taxon>
    </lineage>
</organism>
<proteinExistence type="predicted"/>
<gene>
    <name evidence="1" type="ORF">K1T71_000743</name>
</gene>
<reference evidence="1 2" key="1">
    <citation type="journal article" date="2021" name="Front. Genet.">
        <title>Chromosome-Level Genome Assembly Reveals Significant Gene Expansion in the Toll and IMD Signaling Pathways of Dendrolimus kikuchii.</title>
        <authorList>
            <person name="Zhou J."/>
            <person name="Wu P."/>
            <person name="Xiong Z."/>
            <person name="Liu N."/>
            <person name="Zhao N."/>
            <person name="Ji M."/>
            <person name="Qiu Y."/>
            <person name="Yang B."/>
        </authorList>
    </citation>
    <scope>NUCLEOTIDE SEQUENCE [LARGE SCALE GENOMIC DNA]</scope>
    <source>
        <strain evidence="1">Ann1</strain>
    </source>
</reference>
<keyword evidence="2" id="KW-1185">Reference proteome</keyword>